<dbReference type="PIRSF" id="PIRSF000178">
    <property type="entry name" value="SDH_cyt_b560"/>
    <property type="match status" value="1"/>
</dbReference>
<dbReference type="Pfam" id="PF01127">
    <property type="entry name" value="Sdh_cyt"/>
    <property type="match status" value="1"/>
</dbReference>
<dbReference type="InterPro" id="IPR034804">
    <property type="entry name" value="SQR/QFR_C/D"/>
</dbReference>
<keyword evidence="11 13" id="KW-0472">Membrane</keyword>
<comment type="similarity">
    <text evidence="4">Belongs to the cytochrome b560 family.</text>
</comment>
<dbReference type="InterPro" id="IPR000701">
    <property type="entry name" value="SuccDH_FuR_B_TM-su"/>
</dbReference>
<keyword evidence="6" id="KW-0349">Heme</keyword>
<evidence type="ECO:0000256" key="2">
    <source>
        <dbReference type="ARBA" id="ARBA00004050"/>
    </source>
</evidence>
<comment type="function">
    <text evidence="2">Membrane-anchoring subunit of succinate dehydrogenase (SDH).</text>
</comment>
<evidence type="ECO:0000256" key="8">
    <source>
        <dbReference type="ARBA" id="ARBA00022723"/>
    </source>
</evidence>
<evidence type="ECO:0000256" key="7">
    <source>
        <dbReference type="ARBA" id="ARBA00022692"/>
    </source>
</evidence>
<evidence type="ECO:0000313" key="14">
    <source>
        <dbReference type="EMBL" id="MFC5508961.1"/>
    </source>
</evidence>
<feature type="transmembrane region" description="Helical" evidence="13">
    <location>
        <begin position="108"/>
        <end position="130"/>
    </location>
</feature>
<dbReference type="NCBIfam" id="TIGR02970">
    <property type="entry name" value="succ_dehyd_cytB"/>
    <property type="match status" value="1"/>
</dbReference>
<dbReference type="PANTHER" id="PTHR10978">
    <property type="entry name" value="SUCCINATE DEHYDROGENASE CYTOCHROME B560 SUBUNIT"/>
    <property type="match status" value="1"/>
</dbReference>
<dbReference type="InterPro" id="IPR018495">
    <property type="entry name" value="Succ_DH_cyt_bsu_CS"/>
</dbReference>
<proteinExistence type="inferred from homology"/>
<sequence length="131" mass="14293">MAEIKQAARPLSPHLQIYRWSWTMAMSIAHRATGVALYAGTVLIAAWLVAAASGPAAFDTAQAIAGSWFGRLVLFGYSFVLLHHMAGGVRHFIWDMGKGYDPQTRMNLAKYSVVFSGGLTLLVWIVALAVR</sequence>
<dbReference type="CDD" id="cd03499">
    <property type="entry name" value="SQR_TypeC_SdhC"/>
    <property type="match status" value="1"/>
</dbReference>
<name>A0ABW0PA52_9HYPH</name>
<dbReference type="Proteomes" id="UP001596060">
    <property type="component" value="Unassembled WGS sequence"/>
</dbReference>
<evidence type="ECO:0000256" key="6">
    <source>
        <dbReference type="ARBA" id="ARBA00022617"/>
    </source>
</evidence>
<comment type="subcellular location">
    <subcellularLocation>
        <location evidence="3">Membrane</location>
        <topology evidence="3">Multi-pass membrane protein</topology>
    </subcellularLocation>
</comment>
<protein>
    <recommendedName>
        <fullName evidence="5">Succinate dehydrogenase cytochrome b556 subunit</fullName>
    </recommendedName>
</protein>
<keyword evidence="7 13" id="KW-0812">Transmembrane</keyword>
<comment type="subunit">
    <text evidence="12">Part of an enzyme complex containing four subunits: a flavoprotein, an iron-sulfur protein, plus two membrane-anchoring proteins, SdhC and SdhD. The complex can form homotrimers.</text>
</comment>
<dbReference type="InterPro" id="IPR014314">
    <property type="entry name" value="Succ_DH_cytb556"/>
</dbReference>
<keyword evidence="9 13" id="KW-1133">Transmembrane helix</keyword>
<evidence type="ECO:0000256" key="5">
    <source>
        <dbReference type="ARBA" id="ARBA00020076"/>
    </source>
</evidence>
<evidence type="ECO:0000256" key="11">
    <source>
        <dbReference type="ARBA" id="ARBA00023136"/>
    </source>
</evidence>
<accession>A0ABW0PA52</accession>
<evidence type="ECO:0000256" key="4">
    <source>
        <dbReference type="ARBA" id="ARBA00007244"/>
    </source>
</evidence>
<dbReference type="RefSeq" id="WP_066723864.1">
    <property type="nucleotide sequence ID" value="NZ_JBHSLU010000127.1"/>
</dbReference>
<evidence type="ECO:0000256" key="3">
    <source>
        <dbReference type="ARBA" id="ARBA00004141"/>
    </source>
</evidence>
<organism evidence="14 15">
    <name type="scientific">Bosea massiliensis</name>
    <dbReference type="NCBI Taxonomy" id="151419"/>
    <lineage>
        <taxon>Bacteria</taxon>
        <taxon>Pseudomonadati</taxon>
        <taxon>Pseudomonadota</taxon>
        <taxon>Alphaproteobacteria</taxon>
        <taxon>Hyphomicrobiales</taxon>
        <taxon>Boseaceae</taxon>
        <taxon>Bosea</taxon>
    </lineage>
</organism>
<keyword evidence="10" id="KW-0408">Iron</keyword>
<evidence type="ECO:0000313" key="15">
    <source>
        <dbReference type="Proteomes" id="UP001596060"/>
    </source>
</evidence>
<evidence type="ECO:0000256" key="1">
    <source>
        <dbReference type="ARBA" id="ARBA00001971"/>
    </source>
</evidence>
<keyword evidence="15" id="KW-1185">Reference proteome</keyword>
<feature type="transmembrane region" description="Helical" evidence="13">
    <location>
        <begin position="68"/>
        <end position="87"/>
    </location>
</feature>
<reference evidence="15" key="1">
    <citation type="journal article" date="2019" name="Int. J. Syst. Evol. Microbiol.">
        <title>The Global Catalogue of Microorganisms (GCM) 10K type strain sequencing project: providing services to taxonomists for standard genome sequencing and annotation.</title>
        <authorList>
            <consortium name="The Broad Institute Genomics Platform"/>
            <consortium name="The Broad Institute Genome Sequencing Center for Infectious Disease"/>
            <person name="Wu L."/>
            <person name="Ma J."/>
        </authorList>
    </citation>
    <scope>NUCLEOTIDE SEQUENCE [LARGE SCALE GENOMIC DNA]</scope>
    <source>
        <strain evidence="15">CCUG 43117</strain>
    </source>
</reference>
<keyword evidence="8" id="KW-0479">Metal-binding</keyword>
<evidence type="ECO:0000256" key="10">
    <source>
        <dbReference type="ARBA" id="ARBA00023004"/>
    </source>
</evidence>
<dbReference type="PANTHER" id="PTHR10978:SF5">
    <property type="entry name" value="SUCCINATE DEHYDROGENASE CYTOCHROME B560 SUBUNIT, MITOCHONDRIAL"/>
    <property type="match status" value="1"/>
</dbReference>
<comment type="cofactor">
    <cofactor evidence="1">
        <name>heme</name>
        <dbReference type="ChEBI" id="CHEBI:30413"/>
    </cofactor>
</comment>
<dbReference type="PROSITE" id="PS01000">
    <property type="entry name" value="SDH_CYT_1"/>
    <property type="match status" value="1"/>
</dbReference>
<feature type="transmembrane region" description="Helical" evidence="13">
    <location>
        <begin position="35"/>
        <end position="56"/>
    </location>
</feature>
<dbReference type="SUPFAM" id="SSF81343">
    <property type="entry name" value="Fumarate reductase respiratory complex transmembrane subunits"/>
    <property type="match status" value="1"/>
</dbReference>
<dbReference type="Gene3D" id="1.20.1300.10">
    <property type="entry name" value="Fumarate reductase/succinate dehydrogenase, transmembrane subunit"/>
    <property type="match status" value="1"/>
</dbReference>
<evidence type="ECO:0000256" key="13">
    <source>
        <dbReference type="SAM" id="Phobius"/>
    </source>
</evidence>
<comment type="caution">
    <text evidence="14">The sequence shown here is derived from an EMBL/GenBank/DDBJ whole genome shotgun (WGS) entry which is preliminary data.</text>
</comment>
<dbReference type="EMBL" id="JBHSLU010000127">
    <property type="protein sequence ID" value="MFC5508961.1"/>
    <property type="molecule type" value="Genomic_DNA"/>
</dbReference>
<evidence type="ECO:0000256" key="12">
    <source>
        <dbReference type="ARBA" id="ARBA00025912"/>
    </source>
</evidence>
<gene>
    <name evidence="14" type="primary">sdhC</name>
    <name evidence="14" type="ORF">ACFPN9_27390</name>
</gene>
<evidence type="ECO:0000256" key="9">
    <source>
        <dbReference type="ARBA" id="ARBA00022989"/>
    </source>
</evidence>
<dbReference type="PROSITE" id="PS01001">
    <property type="entry name" value="SDH_CYT_2"/>
    <property type="match status" value="1"/>
</dbReference>